<organism evidence="6 7">
    <name type="scientific">Tessaracoccus flavus</name>
    <dbReference type="NCBI Taxonomy" id="1610493"/>
    <lineage>
        <taxon>Bacteria</taxon>
        <taxon>Bacillati</taxon>
        <taxon>Actinomycetota</taxon>
        <taxon>Actinomycetes</taxon>
        <taxon>Propionibacteriales</taxon>
        <taxon>Propionibacteriaceae</taxon>
        <taxon>Tessaracoccus</taxon>
    </lineage>
</organism>
<comment type="subcellular location">
    <subcellularLocation>
        <location evidence="1">Membrane</location>
        <topology evidence="1">Multi-pass membrane protein</topology>
    </subcellularLocation>
</comment>
<evidence type="ECO:0000313" key="7">
    <source>
        <dbReference type="Proteomes" id="UP000188324"/>
    </source>
</evidence>
<feature type="domain" description="ABC-2 type transporter transmembrane" evidence="5">
    <location>
        <begin position="32"/>
        <end position="359"/>
    </location>
</feature>
<dbReference type="EMBL" id="CP019605">
    <property type="protein sequence ID" value="AQP44024.1"/>
    <property type="molecule type" value="Genomic_DNA"/>
</dbReference>
<reference evidence="6 7" key="1">
    <citation type="journal article" date="2016" name="Int. J. Syst. Evol. Microbiol.">
        <title>Tessaracoccus flavus sp. nov., isolated from the drainage system of a lindane-producing factory.</title>
        <authorList>
            <person name="Kumari R."/>
            <person name="Singh P."/>
            <person name="Schumann P."/>
            <person name="Lal R."/>
        </authorList>
    </citation>
    <scope>NUCLEOTIDE SEQUENCE [LARGE SCALE GENOMIC DNA]</scope>
    <source>
        <strain evidence="6 7">RP1T</strain>
    </source>
</reference>
<dbReference type="AlphaFoldDB" id="A0A1Q2CD39"/>
<evidence type="ECO:0000259" key="5">
    <source>
        <dbReference type="Pfam" id="PF12698"/>
    </source>
</evidence>
<protein>
    <recommendedName>
        <fullName evidence="5">ABC-2 type transporter transmembrane domain-containing protein</fullName>
    </recommendedName>
</protein>
<evidence type="ECO:0000256" key="3">
    <source>
        <dbReference type="ARBA" id="ARBA00022989"/>
    </source>
</evidence>
<name>A0A1Q2CD39_9ACTN</name>
<evidence type="ECO:0000256" key="2">
    <source>
        <dbReference type="ARBA" id="ARBA00022692"/>
    </source>
</evidence>
<keyword evidence="7" id="KW-1185">Reference proteome</keyword>
<evidence type="ECO:0000313" key="6">
    <source>
        <dbReference type="EMBL" id="AQP44024.1"/>
    </source>
</evidence>
<accession>A0A1Q2CD39</accession>
<dbReference type="GO" id="GO:0016020">
    <property type="term" value="C:membrane"/>
    <property type="evidence" value="ECO:0007669"/>
    <property type="project" value="UniProtKB-SubCell"/>
</dbReference>
<gene>
    <name evidence="6" type="ORF">RPIT_03680</name>
</gene>
<keyword evidence="2" id="KW-0812">Transmembrane</keyword>
<keyword evidence="4" id="KW-0472">Membrane</keyword>
<dbReference type="OrthoDB" id="3268959at2"/>
<keyword evidence="3" id="KW-1133">Transmembrane helix</keyword>
<proteinExistence type="predicted"/>
<sequence length="385" mass="40712">MNATTRRTPPWAIVAKREMFVQLTDKTFWIGTLTTIGLMIAAVGFSFLMQAGDGSPTLIAVDSDDAAGVVALANAQGQNVESVRYETAELESAVENGDVEGALHRGDAGWEMLLKPSMGASPTLDGAVRDYQLEQNATALGVDARQLTADTVLTLRPVGAESGDVPAIIIATLAFAILFMFSALTYGYMIANSVVTEKESRIVEILAATIPTRQLLIGKVVGNTALALGQVLLFVAVALVGLSLTEYRSFIGLIAPVTGWFVLFFLVGFAALACLWAAAGAMATRVQDVQQTTTPLMIIIMGVYFAGFIATGRVQEILSYVPIASTVVMPGRLLSGDASWIDAGLALLVAVAFMALAVAVGTTIYRRGLLQTGSVLSWKDALRRA</sequence>
<dbReference type="KEGG" id="tfl:RPIT_03680"/>
<dbReference type="STRING" id="1610493.RPIT_03680"/>
<dbReference type="GO" id="GO:0140359">
    <property type="term" value="F:ABC-type transporter activity"/>
    <property type="evidence" value="ECO:0007669"/>
    <property type="project" value="InterPro"/>
</dbReference>
<evidence type="ECO:0000256" key="1">
    <source>
        <dbReference type="ARBA" id="ARBA00004141"/>
    </source>
</evidence>
<evidence type="ECO:0000256" key="4">
    <source>
        <dbReference type="ARBA" id="ARBA00023136"/>
    </source>
</evidence>
<dbReference type="Proteomes" id="UP000188324">
    <property type="component" value="Chromosome"/>
</dbReference>
<dbReference type="InterPro" id="IPR013525">
    <property type="entry name" value="ABC2_TM"/>
</dbReference>
<dbReference type="RefSeq" id="WP_143028164.1">
    <property type="nucleotide sequence ID" value="NZ_CP019605.1"/>
</dbReference>
<dbReference type="Pfam" id="PF12698">
    <property type="entry name" value="ABC2_membrane_3"/>
    <property type="match status" value="1"/>
</dbReference>